<dbReference type="GO" id="GO:0004311">
    <property type="term" value="F:geranylgeranyl diphosphate synthase activity"/>
    <property type="evidence" value="ECO:0007669"/>
    <property type="project" value="InterPro"/>
</dbReference>
<dbReference type="InterPro" id="IPR002060">
    <property type="entry name" value="Squ/phyt_synthse"/>
</dbReference>
<evidence type="ECO:0000256" key="2">
    <source>
        <dbReference type="ARBA" id="ARBA00022679"/>
    </source>
</evidence>
<dbReference type="InterPro" id="IPR033904">
    <property type="entry name" value="Trans_IPPS_HH"/>
</dbReference>
<gene>
    <name evidence="6" type="ORF">QN062_09185</name>
    <name evidence="5" type="ORF">QN216_03385</name>
    <name evidence="4" type="ORF">QN217_07055</name>
</gene>
<evidence type="ECO:0000256" key="1">
    <source>
        <dbReference type="ARBA" id="ARBA00004684"/>
    </source>
</evidence>
<organism evidence="6">
    <name type="scientific">Bifidobacterium fermentum</name>
    <dbReference type="NCBI Taxonomy" id="3059035"/>
    <lineage>
        <taxon>Bacteria</taxon>
        <taxon>Bacillati</taxon>
        <taxon>Actinomycetota</taxon>
        <taxon>Actinomycetes</taxon>
        <taxon>Bifidobacteriales</taxon>
        <taxon>Bifidobacteriaceae</taxon>
        <taxon>Bifidobacterium</taxon>
    </lineage>
</organism>
<evidence type="ECO:0000256" key="3">
    <source>
        <dbReference type="SAM" id="MobiDB-lite"/>
    </source>
</evidence>
<evidence type="ECO:0000313" key="5">
    <source>
        <dbReference type="EMBL" id="XDS49321.1"/>
    </source>
</evidence>
<evidence type="ECO:0000313" key="6">
    <source>
        <dbReference type="EMBL" id="XDS50542.1"/>
    </source>
</evidence>
<name>A0AB39UMU8_9BIFI</name>
<dbReference type="SFLD" id="SFLDG01018">
    <property type="entry name" value="Squalene/Phytoene_Synthase_Lik"/>
    <property type="match status" value="1"/>
</dbReference>
<protein>
    <submittedName>
        <fullName evidence="6">Phytoene/squalene synthase family protein</fullName>
        <ecNumber evidence="6">2.5.1.-</ecNumber>
    </submittedName>
</protein>
<proteinExistence type="predicted"/>
<dbReference type="EMBL" id="CP129675">
    <property type="protein sequence ID" value="XDS45896.1"/>
    <property type="molecule type" value="Genomic_DNA"/>
</dbReference>
<dbReference type="AlphaFoldDB" id="A0AB39UMU8"/>
<dbReference type="RefSeq" id="WP_369341506.1">
    <property type="nucleotide sequence ID" value="NZ_CP129675.1"/>
</dbReference>
<dbReference type="GO" id="GO:0016117">
    <property type="term" value="P:carotenoid biosynthetic process"/>
    <property type="evidence" value="ECO:0007669"/>
    <property type="project" value="UniProtKB-ARBA"/>
</dbReference>
<dbReference type="InterPro" id="IPR044843">
    <property type="entry name" value="Trans_IPPS_bact-type"/>
</dbReference>
<dbReference type="KEGG" id="bfk:QN062_09185"/>
<dbReference type="PROSITE" id="PS01045">
    <property type="entry name" value="SQUALEN_PHYTOEN_SYN_2"/>
    <property type="match status" value="1"/>
</dbReference>
<dbReference type="CDD" id="cd00683">
    <property type="entry name" value="Trans_IPPS_HH"/>
    <property type="match status" value="1"/>
</dbReference>
<dbReference type="InterPro" id="IPR019845">
    <property type="entry name" value="Squalene/phytoene_synthase_CS"/>
</dbReference>
<dbReference type="PANTHER" id="PTHR31480">
    <property type="entry name" value="BIFUNCTIONAL LYCOPENE CYCLASE/PHYTOENE SYNTHASE"/>
    <property type="match status" value="1"/>
</dbReference>
<dbReference type="Pfam" id="PF00494">
    <property type="entry name" value="SQS_PSY"/>
    <property type="match status" value="1"/>
</dbReference>
<dbReference type="Gene3D" id="1.10.600.10">
    <property type="entry name" value="Farnesyl Diphosphate Synthase"/>
    <property type="match status" value="1"/>
</dbReference>
<evidence type="ECO:0000313" key="4">
    <source>
        <dbReference type="EMBL" id="XDS45896.1"/>
    </source>
</evidence>
<keyword evidence="2 6" id="KW-0808">Transferase</keyword>
<dbReference type="InterPro" id="IPR008949">
    <property type="entry name" value="Isoprenoid_synthase_dom_sf"/>
</dbReference>
<dbReference type="SFLD" id="SFLDG01212">
    <property type="entry name" value="Phytoene_synthase_like"/>
    <property type="match status" value="1"/>
</dbReference>
<dbReference type="EMBL" id="CP129682">
    <property type="protein sequence ID" value="XDS49321.1"/>
    <property type="molecule type" value="Genomic_DNA"/>
</dbReference>
<dbReference type="SUPFAM" id="SSF48576">
    <property type="entry name" value="Terpenoid synthases"/>
    <property type="match status" value="1"/>
</dbReference>
<accession>A0AB39UMU8</accession>
<sequence length="357" mass="39975">MSEGQDGSHDATASQSKNLGTPAFGDFSHSDTNVVDLEQSFASALEIMKTQAVSFYQAFKGLPKERFMAVTAVYAFCRYADDVVDEGGSSALPQLDDLERSIRALFEDGTGPAGDAPSTFAPTLPWWPAFTASVHRYGVQERGLLMQIQGQRSDADFHDIESTDDLIEYARLVAGSVGRILVPILVRDRAMIENEDFMQACEKLGIAMQITNILRDVGEDIRERDRVYIPRDLLKSHGISREALQGLAHADAASFKERTEPRQGYAPSIPRNFIVLWEQLATLADSLYLPYQHYLDQFHASARIPLITAAKLYQAIEQAVRDHGHDCFTRRCYTSKATRIRIVTEIQLREKAPWKIS</sequence>
<dbReference type="EMBL" id="CP129683">
    <property type="protein sequence ID" value="XDS50542.1"/>
    <property type="molecule type" value="Genomic_DNA"/>
</dbReference>
<feature type="region of interest" description="Disordered" evidence="3">
    <location>
        <begin position="1"/>
        <end position="22"/>
    </location>
</feature>
<dbReference type="EC" id="2.5.1.-" evidence="6"/>
<comment type="pathway">
    <text evidence="1">Carotenoid biosynthesis; phytoene biosynthesis.</text>
</comment>
<dbReference type="SFLD" id="SFLDS00005">
    <property type="entry name" value="Isoprenoid_Synthase_Type_I"/>
    <property type="match status" value="1"/>
</dbReference>
<dbReference type="GO" id="GO:0051996">
    <property type="term" value="F:squalene synthase [NAD(P)H] activity"/>
    <property type="evidence" value="ECO:0007669"/>
    <property type="project" value="InterPro"/>
</dbReference>
<reference evidence="6" key="1">
    <citation type="submission" date="2023-07" db="EMBL/GenBank/DDBJ databases">
        <title>Bifidobacterium aquikefiriaerophilum sp. nov. and Bifidobacterium eccum sp. nov., isolated from water kefir.</title>
        <authorList>
            <person name="Breselge S."/>
            <person name="Bellassi P."/>
            <person name="Barcenilla C."/>
            <person name="Alvarez-Ordonez A."/>
            <person name="Morelli L."/>
            <person name="Cotter P.D."/>
        </authorList>
    </citation>
    <scope>NUCLEOTIDE SEQUENCE</scope>
    <source>
        <strain evidence="6">WK012_4_13</strain>
        <strain evidence="5">WK013_4_14</strain>
        <strain evidence="4">WK048_4_13</strain>
    </source>
</reference>